<dbReference type="SUPFAM" id="SSF103473">
    <property type="entry name" value="MFS general substrate transporter"/>
    <property type="match status" value="2"/>
</dbReference>
<keyword evidence="7" id="KW-0813">Transport</keyword>
<dbReference type="InterPro" id="IPR036259">
    <property type="entry name" value="MFS_trans_sf"/>
</dbReference>
<evidence type="ECO:0000256" key="3">
    <source>
        <dbReference type="ARBA" id="ARBA00022989"/>
    </source>
</evidence>
<dbReference type="OrthoDB" id="6612291at2759"/>
<keyword evidence="2 6" id="KW-0812">Transmembrane</keyword>
<reference evidence="7" key="1">
    <citation type="submission" date="2022-05" db="EMBL/GenBank/DDBJ databases">
        <title>The Musa troglodytarum L. genome provides insights into the mechanism of non-climacteric behaviour and enrichment of carotenoids.</title>
        <authorList>
            <person name="Wang J."/>
        </authorList>
    </citation>
    <scope>NUCLEOTIDE SEQUENCE</scope>
    <source>
        <tissue evidence="7">Leaf</tissue>
    </source>
</reference>
<name>A0A9E7GRE0_9LILI</name>
<feature type="transmembrane region" description="Helical" evidence="6">
    <location>
        <begin position="176"/>
        <end position="201"/>
    </location>
</feature>
<evidence type="ECO:0000256" key="6">
    <source>
        <dbReference type="SAM" id="Phobius"/>
    </source>
</evidence>
<feature type="transmembrane region" description="Helical" evidence="6">
    <location>
        <begin position="136"/>
        <end position="156"/>
    </location>
</feature>
<dbReference type="Proteomes" id="UP001055439">
    <property type="component" value="Chromosome 7"/>
</dbReference>
<evidence type="ECO:0000313" key="8">
    <source>
        <dbReference type="Proteomes" id="UP001055439"/>
    </source>
</evidence>
<dbReference type="EMBL" id="CP097509">
    <property type="protein sequence ID" value="URE19560.1"/>
    <property type="molecule type" value="Genomic_DNA"/>
</dbReference>
<evidence type="ECO:0000256" key="5">
    <source>
        <dbReference type="SAM" id="MobiDB-lite"/>
    </source>
</evidence>
<feature type="region of interest" description="Disordered" evidence="5">
    <location>
        <begin position="46"/>
        <end position="68"/>
    </location>
</feature>
<accession>A0A9E7GRE0</accession>
<dbReference type="Pfam" id="PF00083">
    <property type="entry name" value="Sugar_tr"/>
    <property type="match status" value="2"/>
</dbReference>
<dbReference type="PANTHER" id="PTHR23503:SF103">
    <property type="entry name" value="PLASTIDIC GLUCOSE TRANSPORTER 1-RELATED"/>
    <property type="match status" value="1"/>
</dbReference>
<keyword evidence="3 6" id="KW-1133">Transmembrane helix</keyword>
<feature type="transmembrane region" description="Helical" evidence="6">
    <location>
        <begin position="270"/>
        <end position="289"/>
    </location>
</feature>
<dbReference type="AlphaFoldDB" id="A0A9E7GRE0"/>
<sequence>MRCLAVLHPPCPGIIGSSKPRFLPLHHLLRRRAKGSLGLRRRAPLKGTRVAVSSKPPPSPVSDSDQQPQISDVDVRLDLQKETEGLDLGWLPSFPHVLTASMANFLFGYHIGVMNGPIEAIAHELGFEGNSFLEGLVVSIFIAGAFIGSLGVSSFVDKFGSRHTFQLDTIPLILGALFRGSLGSLCQIGTCLGIIASLALGIPSERSLFILQQFAGINGVLYFSSLTFQDVGITSSSLASLLVGLTNFAGALFALTLMDNQGRRRLLIGSYLGMAISMFLIVYAITVPLDEGSSHILSILGTLMYIFTFALGAGPVTGIIIPELSSNQSRSKIMGFSFSVHWICNFLVGLYFLELVEKFGVGPVYGAFGGVSLMSAVFATYFIVETKGRSLEEIEISMNANLAAKDE</sequence>
<comment type="subcellular location">
    <subcellularLocation>
        <location evidence="1">Membrane</location>
        <topology evidence="1">Multi-pass membrane protein</topology>
    </subcellularLocation>
</comment>
<proteinExistence type="predicted"/>
<evidence type="ECO:0000256" key="2">
    <source>
        <dbReference type="ARBA" id="ARBA00022692"/>
    </source>
</evidence>
<evidence type="ECO:0000256" key="4">
    <source>
        <dbReference type="ARBA" id="ARBA00023136"/>
    </source>
</evidence>
<feature type="transmembrane region" description="Helical" evidence="6">
    <location>
        <begin position="365"/>
        <end position="384"/>
    </location>
</feature>
<dbReference type="Gene3D" id="1.20.1250.20">
    <property type="entry name" value="MFS general substrate transporter like domains"/>
    <property type="match status" value="2"/>
</dbReference>
<evidence type="ECO:0000256" key="1">
    <source>
        <dbReference type="ARBA" id="ARBA00004141"/>
    </source>
</evidence>
<dbReference type="InterPro" id="IPR005828">
    <property type="entry name" value="MFS_sugar_transport-like"/>
</dbReference>
<keyword evidence="7" id="KW-0762">Sugar transport</keyword>
<feature type="transmembrane region" description="Helical" evidence="6">
    <location>
        <begin position="333"/>
        <end position="353"/>
    </location>
</feature>
<keyword evidence="8" id="KW-1185">Reference proteome</keyword>
<evidence type="ECO:0000313" key="7">
    <source>
        <dbReference type="EMBL" id="URE19560.1"/>
    </source>
</evidence>
<dbReference type="GO" id="GO:0016020">
    <property type="term" value="C:membrane"/>
    <property type="evidence" value="ECO:0007669"/>
    <property type="project" value="UniProtKB-SubCell"/>
</dbReference>
<protein>
    <submittedName>
        <fullName evidence="7">Sugar transporter</fullName>
    </submittedName>
</protein>
<keyword evidence="4 6" id="KW-0472">Membrane</keyword>
<dbReference type="InterPro" id="IPR003663">
    <property type="entry name" value="Sugar/inositol_transpt"/>
</dbReference>
<gene>
    <name evidence="7" type="ORF">MUK42_10770</name>
</gene>
<feature type="transmembrane region" description="Helical" evidence="6">
    <location>
        <begin position="295"/>
        <end position="321"/>
    </location>
</feature>
<feature type="transmembrane region" description="Helical" evidence="6">
    <location>
        <begin position="238"/>
        <end position="258"/>
    </location>
</feature>
<dbReference type="GO" id="GO:0015149">
    <property type="term" value="F:hexose transmembrane transporter activity"/>
    <property type="evidence" value="ECO:0007669"/>
    <property type="project" value="TreeGrafter"/>
</dbReference>
<dbReference type="PRINTS" id="PR00171">
    <property type="entry name" value="SUGRTRNSPORT"/>
</dbReference>
<organism evidence="7 8">
    <name type="scientific">Musa troglodytarum</name>
    <name type="common">fe'i banana</name>
    <dbReference type="NCBI Taxonomy" id="320322"/>
    <lineage>
        <taxon>Eukaryota</taxon>
        <taxon>Viridiplantae</taxon>
        <taxon>Streptophyta</taxon>
        <taxon>Embryophyta</taxon>
        <taxon>Tracheophyta</taxon>
        <taxon>Spermatophyta</taxon>
        <taxon>Magnoliopsida</taxon>
        <taxon>Liliopsida</taxon>
        <taxon>Zingiberales</taxon>
        <taxon>Musaceae</taxon>
        <taxon>Musa</taxon>
    </lineage>
</organism>
<dbReference type="InterPro" id="IPR045263">
    <property type="entry name" value="GLUT"/>
</dbReference>
<dbReference type="PANTHER" id="PTHR23503">
    <property type="entry name" value="SOLUTE CARRIER FAMILY 2"/>
    <property type="match status" value="1"/>
</dbReference>